<evidence type="ECO:0000256" key="3">
    <source>
        <dbReference type="ARBA" id="ARBA00022845"/>
    </source>
</evidence>
<evidence type="ECO:0000256" key="6">
    <source>
        <dbReference type="RuleBase" id="RU000659"/>
    </source>
</evidence>
<accession>A0A1F7JBX7</accession>
<dbReference type="GO" id="GO:0003735">
    <property type="term" value="F:structural constituent of ribosome"/>
    <property type="evidence" value="ECO:0007669"/>
    <property type="project" value="InterPro"/>
</dbReference>
<dbReference type="Pfam" id="PF00687">
    <property type="entry name" value="Ribosomal_L1"/>
    <property type="match status" value="1"/>
</dbReference>
<evidence type="ECO:0000313" key="8">
    <source>
        <dbReference type="Proteomes" id="UP000177418"/>
    </source>
</evidence>
<dbReference type="AlphaFoldDB" id="A0A1F7JBX7"/>
<keyword evidence="5 6" id="KW-0687">Ribonucleoprotein</keyword>
<dbReference type="InterPro" id="IPR028364">
    <property type="entry name" value="Ribosomal_uL1/biogenesis"/>
</dbReference>
<organism evidence="7 8">
    <name type="scientific">Candidatus Roizmanbacteria bacterium RIFCSPLOWO2_02_FULL_36_11</name>
    <dbReference type="NCBI Taxonomy" id="1802071"/>
    <lineage>
        <taxon>Bacteria</taxon>
        <taxon>Candidatus Roizmaniibacteriota</taxon>
    </lineage>
</organism>
<dbReference type="InterPro" id="IPR016095">
    <property type="entry name" value="Ribosomal_uL1_3-a/b-sand"/>
</dbReference>
<keyword evidence="4 6" id="KW-0689">Ribosomal protein</keyword>
<dbReference type="EMBL" id="MGAV01000025">
    <property type="protein sequence ID" value="OGK53075.1"/>
    <property type="molecule type" value="Genomic_DNA"/>
</dbReference>
<gene>
    <name evidence="7" type="ORF">A3H78_00035</name>
</gene>
<keyword evidence="2" id="KW-0678">Repressor</keyword>
<dbReference type="Gene3D" id="3.40.50.790">
    <property type="match status" value="1"/>
</dbReference>
<name>A0A1F7JBX7_9BACT</name>
<comment type="caution">
    <text evidence="7">The sequence shown here is derived from an EMBL/GenBank/DDBJ whole genome shotgun (WGS) entry which is preliminary data.</text>
</comment>
<comment type="similarity">
    <text evidence="1 6">Belongs to the universal ribosomal protein uL1 family.</text>
</comment>
<reference evidence="7 8" key="1">
    <citation type="journal article" date="2016" name="Nat. Commun.">
        <title>Thousands of microbial genomes shed light on interconnected biogeochemical processes in an aquifer system.</title>
        <authorList>
            <person name="Anantharaman K."/>
            <person name="Brown C.T."/>
            <person name="Hug L.A."/>
            <person name="Sharon I."/>
            <person name="Castelle C.J."/>
            <person name="Probst A.J."/>
            <person name="Thomas B.C."/>
            <person name="Singh A."/>
            <person name="Wilkins M.J."/>
            <person name="Karaoz U."/>
            <person name="Brodie E.L."/>
            <person name="Williams K.H."/>
            <person name="Hubbard S.S."/>
            <person name="Banfield J.F."/>
        </authorList>
    </citation>
    <scope>NUCLEOTIDE SEQUENCE [LARGE SCALE GENOMIC DNA]</scope>
</reference>
<dbReference type="CDD" id="cd00403">
    <property type="entry name" value="Ribosomal_L1"/>
    <property type="match status" value="1"/>
</dbReference>
<sequence length="198" mass="21875">MKVRSHGANYQKAKKLLEVKKEYSLKKAVELLKKMNFTSFDQTVELHINTNIENLKGEVTLPHGTGKKVRVEVVSDAVLDNIENGKIDFDVLIAAPTDMPKLVKYAKILGPKGLMPNPKAGTVSAKPEEAVKKFSSGGIRFKTEPKAPIIHQTVGKMSFKEDALVENIDVFIKAVATKNITSIYLKATMTPSIKIKIE</sequence>
<protein>
    <recommendedName>
        <fullName evidence="6">Ribosomal protein</fullName>
    </recommendedName>
</protein>
<dbReference type="PROSITE" id="PS01199">
    <property type="entry name" value="RIBOSOMAL_L1"/>
    <property type="match status" value="1"/>
</dbReference>
<keyword evidence="3" id="KW-0810">Translation regulation</keyword>
<evidence type="ECO:0000256" key="1">
    <source>
        <dbReference type="ARBA" id="ARBA00010531"/>
    </source>
</evidence>
<dbReference type="GO" id="GO:0006412">
    <property type="term" value="P:translation"/>
    <property type="evidence" value="ECO:0007669"/>
    <property type="project" value="InterPro"/>
</dbReference>
<dbReference type="Gene3D" id="3.30.190.20">
    <property type="match status" value="1"/>
</dbReference>
<dbReference type="Proteomes" id="UP000177418">
    <property type="component" value="Unassembled WGS sequence"/>
</dbReference>
<dbReference type="InterPro" id="IPR023674">
    <property type="entry name" value="Ribosomal_uL1-like"/>
</dbReference>
<dbReference type="PIRSF" id="PIRSF002155">
    <property type="entry name" value="Ribosomal_L1"/>
    <property type="match status" value="1"/>
</dbReference>
<evidence type="ECO:0000256" key="4">
    <source>
        <dbReference type="ARBA" id="ARBA00022980"/>
    </source>
</evidence>
<proteinExistence type="inferred from homology"/>
<dbReference type="GO" id="GO:0006417">
    <property type="term" value="P:regulation of translation"/>
    <property type="evidence" value="ECO:0007669"/>
    <property type="project" value="UniProtKB-KW"/>
</dbReference>
<evidence type="ECO:0000313" key="7">
    <source>
        <dbReference type="EMBL" id="OGK53075.1"/>
    </source>
</evidence>
<dbReference type="InterPro" id="IPR002143">
    <property type="entry name" value="Ribosomal_uL1"/>
</dbReference>
<dbReference type="SUPFAM" id="SSF56808">
    <property type="entry name" value="Ribosomal protein L1"/>
    <property type="match status" value="1"/>
</dbReference>
<dbReference type="InterPro" id="IPR023673">
    <property type="entry name" value="Ribosomal_uL1_CS"/>
</dbReference>
<evidence type="ECO:0000256" key="5">
    <source>
        <dbReference type="ARBA" id="ARBA00023274"/>
    </source>
</evidence>
<dbReference type="GO" id="GO:0003723">
    <property type="term" value="F:RNA binding"/>
    <property type="evidence" value="ECO:0007669"/>
    <property type="project" value="InterPro"/>
</dbReference>
<evidence type="ECO:0000256" key="2">
    <source>
        <dbReference type="ARBA" id="ARBA00022491"/>
    </source>
</evidence>
<dbReference type="PANTHER" id="PTHR36427:SF3">
    <property type="entry name" value="LARGE RIBOSOMAL SUBUNIT PROTEIN UL1M"/>
    <property type="match status" value="1"/>
</dbReference>
<dbReference type="GO" id="GO:0015934">
    <property type="term" value="C:large ribosomal subunit"/>
    <property type="evidence" value="ECO:0007669"/>
    <property type="project" value="InterPro"/>
</dbReference>
<dbReference type="PANTHER" id="PTHR36427">
    <property type="entry name" value="54S RIBOSOMAL PROTEIN L1, MITOCHONDRIAL"/>
    <property type="match status" value="1"/>
</dbReference>